<dbReference type="OrthoDB" id="5819528at2759"/>
<keyword evidence="4" id="KW-1185">Reference proteome</keyword>
<dbReference type="Pfam" id="PF22914">
    <property type="entry name" value="Fibulin_C"/>
    <property type="match status" value="1"/>
</dbReference>
<evidence type="ECO:0000313" key="4">
    <source>
        <dbReference type="Proteomes" id="UP000271087"/>
    </source>
</evidence>
<protein>
    <submittedName>
        <fullName evidence="5">Fibulin-1</fullName>
    </submittedName>
</protein>
<sequence length="130" mass="15154">MDCSLVEDGYSCLKRCRPRDPVCISNHTREILYQFRGLPSTKHIRYPVEVSRVRAQMDIPFSVEYQVDEVNRDTFMVQQDRNIGIVKMIAPIEGPKTVVIRLHLNIYSRSHVLLTHNIAIITVYVSPYMF</sequence>
<evidence type="ECO:0000256" key="1">
    <source>
        <dbReference type="ARBA" id="ARBA00022737"/>
    </source>
</evidence>
<evidence type="ECO:0000313" key="5">
    <source>
        <dbReference type="WBParaSite" id="nOo.2.0.1.t07100-RA"/>
    </source>
</evidence>
<evidence type="ECO:0000313" key="3">
    <source>
        <dbReference type="EMBL" id="VDK84896.1"/>
    </source>
</evidence>
<dbReference type="EMBL" id="UYRW01002400">
    <property type="protein sequence ID" value="VDK84896.1"/>
    <property type="molecule type" value="Genomic_DNA"/>
</dbReference>
<dbReference type="WBParaSite" id="nOo.2.0.1.t07100-RA">
    <property type="protein sequence ID" value="nOo.2.0.1.t07100-RA"/>
    <property type="gene ID" value="nOo.2.0.1.g07100"/>
</dbReference>
<dbReference type="AlphaFoldDB" id="A0A182EG79"/>
<feature type="domain" description="Fibulin C-terminal Ig-like" evidence="2">
    <location>
        <begin position="30"/>
        <end position="127"/>
    </location>
</feature>
<reference evidence="3 4" key="2">
    <citation type="submission" date="2018-08" db="EMBL/GenBank/DDBJ databases">
        <authorList>
            <person name="Laetsch R D."/>
            <person name="Stevens L."/>
            <person name="Kumar S."/>
            <person name="Blaxter L. M."/>
        </authorList>
    </citation>
    <scope>NUCLEOTIDE SEQUENCE [LARGE SCALE GENOMIC DNA]</scope>
</reference>
<dbReference type="STRING" id="42157.A0A182EG79"/>
<dbReference type="Proteomes" id="UP000271087">
    <property type="component" value="Unassembled WGS sequence"/>
</dbReference>
<organism evidence="5">
    <name type="scientific">Onchocerca ochengi</name>
    <name type="common">Filarial nematode worm</name>
    <dbReference type="NCBI Taxonomy" id="42157"/>
    <lineage>
        <taxon>Eukaryota</taxon>
        <taxon>Metazoa</taxon>
        <taxon>Ecdysozoa</taxon>
        <taxon>Nematoda</taxon>
        <taxon>Chromadorea</taxon>
        <taxon>Rhabditida</taxon>
        <taxon>Spirurina</taxon>
        <taxon>Spiruromorpha</taxon>
        <taxon>Filarioidea</taxon>
        <taxon>Onchocercidae</taxon>
        <taxon>Onchocerca</taxon>
    </lineage>
</organism>
<gene>
    <name evidence="3" type="ORF">NOO_LOCUS7100</name>
</gene>
<keyword evidence="1" id="KW-0677">Repeat</keyword>
<proteinExistence type="predicted"/>
<dbReference type="InterPro" id="IPR055088">
    <property type="entry name" value="Fibulin_C"/>
</dbReference>
<reference evidence="5" key="1">
    <citation type="submission" date="2016-06" db="UniProtKB">
        <authorList>
            <consortium name="WormBaseParasite"/>
        </authorList>
    </citation>
    <scope>IDENTIFICATION</scope>
</reference>
<evidence type="ECO:0000259" key="2">
    <source>
        <dbReference type="Pfam" id="PF22914"/>
    </source>
</evidence>
<accession>A0A182EG79</accession>
<name>A0A182EG79_ONCOC</name>